<keyword evidence="6" id="KW-0479">Metal-binding</keyword>
<evidence type="ECO:0000259" key="12">
    <source>
        <dbReference type="PROSITE" id="PS50238"/>
    </source>
</evidence>
<sequence length="1692" mass="192939">MLSTHWMHRIDSYDWKRGTEWSRNDATIMSSCAEKNMTIREFLEKIHLEKYYKYFLDFGYITVLDCAEINNEILQQLGIPFTGHRKRILKQLEISFSKIKEDSEICEGFLVGNDDWATEDKHSEFCDEDSIMCNINPNELKKITQTSLEVQTNMAAGKDPSLTKTELAKSGTCPSMSHDGNQQDSEGRKDISANQNLKCSGDTIVSKGIENKASTAVCESPTKENMLVKEEANSNLLSDAVGVPSISCFSSVVCSSSEDLSIENEHLPLEKIEHISDGATDTEYFEFKGDMKVNQLYSRLEDVAKEKLATTPEPSRSFKLRNRPVPEIPGSYQDSVTYGSLQERRNICMLNKLPAESPTSPAQNVSSEQTPSVISPYGETFFFNNLGICQETFGNELPVTEKAKIDEEDVSLNKPWKYCISEDQEEKEMTFHEENDIFPERSSLESEYSTVEECTQNLRTRNVEAPKNHSLACIWNQKEKFWSFGNRMSYTLPTQGVPEPIDDLETAVHSDSPISPYACFYGSSTKTVKSGWLDKLSPQGSYMFQKRWVKFDGDSLSYYNNEKEVYSKGVIPLSAITKVRVHGENKFEVITAHRTFVFRVEKDVGDRNEWIRILQNALMSHHEASCTPTSVTSDKSGYLELKGYKAKIFAVLHGNKVLLCKSEQDAKIGLAITKIPMNVASIKQSDRKCFEITTPFKSFSFTAESEREKQEWIEAVQQSIAETLSDYEVAEKIWFNEANRRCADCQAPNPDWASINLCVVICKNCAGQHRSLGPKMSKVRSLKMDANIWSNELVELFIVVGNKSANVFWEANLQSEEKLHMDSPPEQRKTFIIQKYQEGKFRRKIVASTPQQLNQALCAAVVKEDVLETMMLLFSGADVMCATGDPLHSTPYLLAKEAGQCLQMEFLHHNKFSDYPMCDPQFESELHQDSSDSTFLCGFLYNASSITAKIFTEKKLKEEMIRRWCTLEGGFLSYYENDKSATPYGTIDIQEIICLVVHSADLFLNTRLIFTFEMYLLSEQIILFGTESAESRKKWIQALSKCFVPTLAEHLMEKDYDVIGHLYYKDSCSLDQWKEGWFALDNPYLHYCPQETSNTEELINLRRLQELTISTMVQNGGKIDVLLLVEKGRTFYIHGHTQLDFLAWSTAVEKAAGTTGDALQDQQLGKNDVPIIVNSCIEFITQYGLGYKFIYLTNGSPSTVNELLDNFKKDARNVKLRTGKHQLEDVTDVLKCYLSNIDDALLTKELYPYWISALDTQDKKERVEKYGTFIRTLPPVNKATLAALVGHLYRVQKCAEINNMNTLNLAKAFSSCLFQTKGQNEEEVKVTEDLIDNYVQLFQINEDQVKQMDIENSFITKWKDIQISRAGDLLVEVYVEKKEPDYCVILKVSPTMEAEELINGVLGIKNITPDKMIIWILYEAIENGELERPLHSKEKILEQVLQWGSLAEPGSAYLIVKRLTDAIKEQFDNSTADGGKAGYLKYKEEPSKFLSGNKFQERYFVLQEGKLFLFKDMKSNKPEKALTVTSLKVYAGVKKKMKPPMSWGFTVYSEKYQWHLCCDVQELQMEWVASILWAQNVKLESGKLKLIEQGTKEEHSLKQRISLLANCLERKEEIKHNRMKKHRSLICLADATDVDSFVGDMQPRSSIESKTMKKQEEKTKQVTMGSSNKLPSNVIEELNVVLQKTRNLHEEQ</sequence>
<dbReference type="FunCoup" id="A0A6P8R6D4">
    <property type="interactions" value="785"/>
</dbReference>
<dbReference type="GO" id="GO:0007165">
    <property type="term" value="P:signal transduction"/>
    <property type="evidence" value="ECO:0007669"/>
    <property type="project" value="InterPro"/>
</dbReference>
<dbReference type="Gene3D" id="1.10.555.10">
    <property type="entry name" value="Rho GTPase activation protein"/>
    <property type="match status" value="1"/>
</dbReference>
<feature type="domain" description="Arf-GAP" evidence="10">
    <location>
        <begin position="718"/>
        <end position="853"/>
    </location>
</feature>
<dbReference type="Pfam" id="PF01412">
    <property type="entry name" value="ArfGap"/>
    <property type="match status" value="1"/>
</dbReference>
<dbReference type="InterPro" id="IPR052227">
    <property type="entry name" value="Arf-Rho-GAP_ANK-PH_domain"/>
</dbReference>
<dbReference type="InterPro" id="IPR001849">
    <property type="entry name" value="PH_domain"/>
</dbReference>
<feature type="domain" description="Rho-GAP" evidence="12">
    <location>
        <begin position="1157"/>
        <end position="1338"/>
    </location>
</feature>
<dbReference type="Gene3D" id="1.10.150.50">
    <property type="entry name" value="Transcription Factor, Ets-1"/>
    <property type="match status" value="1"/>
</dbReference>
<dbReference type="InterPro" id="IPR001660">
    <property type="entry name" value="SAM"/>
</dbReference>
<dbReference type="RefSeq" id="XP_033803570.1">
    <property type="nucleotide sequence ID" value="XM_033947679.1"/>
</dbReference>
<dbReference type="KEGG" id="gsh:117361994"/>
<evidence type="ECO:0000259" key="9">
    <source>
        <dbReference type="PROSITE" id="PS50105"/>
    </source>
</evidence>
<keyword evidence="6" id="KW-0863">Zinc-finger</keyword>
<feature type="region of interest" description="Disordered" evidence="7">
    <location>
        <begin position="1644"/>
        <end position="1669"/>
    </location>
</feature>
<dbReference type="PROSITE" id="PS50200">
    <property type="entry name" value="RA"/>
    <property type="match status" value="1"/>
</dbReference>
<dbReference type="Gene3D" id="1.10.220.150">
    <property type="entry name" value="Arf GTPase activating protein"/>
    <property type="match status" value="1"/>
</dbReference>
<feature type="compositionally biased region" description="Polar residues" evidence="7">
    <location>
        <begin position="172"/>
        <end position="184"/>
    </location>
</feature>
<dbReference type="GO" id="GO:0005547">
    <property type="term" value="F:phosphatidylinositol-3,4,5-trisphosphate binding"/>
    <property type="evidence" value="ECO:0007669"/>
    <property type="project" value="InterPro"/>
</dbReference>
<dbReference type="SUPFAM" id="SSF47769">
    <property type="entry name" value="SAM/Pointed domain"/>
    <property type="match status" value="1"/>
</dbReference>
<dbReference type="PANTHER" id="PTHR45899">
    <property type="entry name" value="RHO GTPASE ACTIVATING PROTEIN AT 15B, ISOFORM C"/>
    <property type="match status" value="1"/>
</dbReference>
<dbReference type="PROSITE" id="PS50115">
    <property type="entry name" value="ARFGAP"/>
    <property type="match status" value="1"/>
</dbReference>
<dbReference type="InParanoid" id="A0A6P8R6D4"/>
<comment type="subcellular location">
    <subcellularLocation>
        <location evidence="1">Cytoplasm</location>
    </subcellularLocation>
</comment>
<dbReference type="SMART" id="SM00105">
    <property type="entry name" value="ArfGap"/>
    <property type="match status" value="1"/>
</dbReference>
<dbReference type="SMART" id="SM00324">
    <property type="entry name" value="RhoGAP"/>
    <property type="match status" value="1"/>
</dbReference>
<dbReference type="SMART" id="SM00454">
    <property type="entry name" value="SAM"/>
    <property type="match status" value="1"/>
</dbReference>
<dbReference type="InterPro" id="IPR001164">
    <property type="entry name" value="ArfGAP_dom"/>
</dbReference>
<dbReference type="Pfam" id="PF00536">
    <property type="entry name" value="SAM_1"/>
    <property type="match status" value="1"/>
</dbReference>
<evidence type="ECO:0000256" key="7">
    <source>
        <dbReference type="SAM" id="MobiDB-lite"/>
    </source>
</evidence>
<dbReference type="Pfam" id="PF00620">
    <property type="entry name" value="RhoGAP"/>
    <property type="match status" value="1"/>
</dbReference>
<keyword evidence="3" id="KW-0963">Cytoplasm</keyword>
<dbReference type="InterPro" id="IPR037278">
    <property type="entry name" value="ARFGAP/RecO"/>
</dbReference>
<proteinExistence type="predicted"/>
<evidence type="ECO:0000256" key="2">
    <source>
        <dbReference type="ARBA" id="ARBA00022468"/>
    </source>
</evidence>
<keyword evidence="13" id="KW-1185">Reference proteome</keyword>
<keyword evidence="2" id="KW-0343">GTPase activation</keyword>
<feature type="compositionally biased region" description="Basic and acidic residues" evidence="7">
    <location>
        <begin position="1650"/>
        <end position="1660"/>
    </location>
</feature>
<dbReference type="SUPFAM" id="SSF48350">
    <property type="entry name" value="GTPase activation domain, GAP"/>
    <property type="match status" value="1"/>
</dbReference>
<keyword evidence="4" id="KW-0597">Phosphoprotein</keyword>
<feature type="domain" description="Ras-associating" evidence="11">
    <location>
        <begin position="1367"/>
        <end position="1460"/>
    </location>
</feature>
<feature type="domain" description="PH" evidence="8">
    <location>
        <begin position="632"/>
        <end position="721"/>
    </location>
</feature>
<accession>A0A6P8R6D4</accession>
<dbReference type="InterPro" id="IPR037858">
    <property type="entry name" value="RhoGAP_ARAP"/>
</dbReference>
<dbReference type="SUPFAM" id="SSF54236">
    <property type="entry name" value="Ubiquitin-like"/>
    <property type="match status" value="1"/>
</dbReference>
<dbReference type="InterPro" id="IPR038508">
    <property type="entry name" value="ArfGAP_dom_sf"/>
</dbReference>
<gene>
    <name evidence="14" type="primary">ARAP2</name>
</gene>
<dbReference type="InterPro" id="IPR011993">
    <property type="entry name" value="PH-like_dom_sf"/>
</dbReference>
<dbReference type="PRINTS" id="PR00405">
    <property type="entry name" value="REVINTRACTNG"/>
</dbReference>
<dbReference type="Gene3D" id="3.10.20.90">
    <property type="entry name" value="Phosphatidylinositol 3-kinase Catalytic Subunit, Chain A, domain 1"/>
    <property type="match status" value="1"/>
</dbReference>
<dbReference type="InterPro" id="IPR008936">
    <property type="entry name" value="Rho_GTPase_activation_prot"/>
</dbReference>
<dbReference type="CDD" id="cd04385">
    <property type="entry name" value="RhoGAP_ARAP"/>
    <property type="match status" value="1"/>
</dbReference>
<reference evidence="14" key="1">
    <citation type="submission" date="2025-08" db="UniProtKB">
        <authorList>
            <consortium name="RefSeq"/>
        </authorList>
    </citation>
    <scope>IDENTIFICATION</scope>
</reference>
<keyword evidence="6" id="KW-0862">Zinc</keyword>
<evidence type="ECO:0000259" key="10">
    <source>
        <dbReference type="PROSITE" id="PS50115"/>
    </source>
</evidence>
<evidence type="ECO:0000256" key="6">
    <source>
        <dbReference type="PROSITE-ProRule" id="PRU00288"/>
    </source>
</evidence>
<feature type="domain" description="PH" evidence="8">
    <location>
        <begin position="933"/>
        <end position="1044"/>
    </location>
</feature>
<protein>
    <submittedName>
        <fullName evidence="14">Arf-GAP with Rho-GAP domain, ANK repeat and PH domain-containing protein 2 isoform X1</fullName>
    </submittedName>
</protein>
<dbReference type="InterPro" id="IPR000198">
    <property type="entry name" value="RhoGAP_dom"/>
</dbReference>
<evidence type="ECO:0000313" key="13">
    <source>
        <dbReference type="Proteomes" id="UP000515159"/>
    </source>
</evidence>
<dbReference type="InterPro" id="IPR029071">
    <property type="entry name" value="Ubiquitin-like_domsf"/>
</dbReference>
<dbReference type="SUPFAM" id="SSF50729">
    <property type="entry name" value="PH domain-like"/>
    <property type="match status" value="5"/>
</dbReference>
<evidence type="ECO:0000259" key="11">
    <source>
        <dbReference type="PROSITE" id="PS50200"/>
    </source>
</evidence>
<dbReference type="GeneID" id="117361994"/>
<dbReference type="InterPro" id="IPR000159">
    <property type="entry name" value="RA_dom"/>
</dbReference>
<feature type="domain" description="SAM" evidence="9">
    <location>
        <begin position="34"/>
        <end position="93"/>
    </location>
</feature>
<dbReference type="CTD" id="116984"/>
<evidence type="ECO:0000256" key="5">
    <source>
        <dbReference type="ARBA" id="ARBA00022737"/>
    </source>
</evidence>
<feature type="region of interest" description="Disordered" evidence="7">
    <location>
        <begin position="156"/>
        <end position="190"/>
    </location>
</feature>
<dbReference type="PANTHER" id="PTHR45899:SF1">
    <property type="entry name" value="ARF-GAP WITH RHO-GAP DOMAIN, ANK REPEAT AND PH DOMAIN-CONTAINING PROTEIN 2"/>
    <property type="match status" value="1"/>
</dbReference>
<dbReference type="PROSITE" id="PS50003">
    <property type="entry name" value="PH_DOMAIN"/>
    <property type="match status" value="5"/>
</dbReference>
<keyword evidence="5" id="KW-0677">Repeat</keyword>
<dbReference type="PROSITE" id="PS50105">
    <property type="entry name" value="SAM_DOMAIN"/>
    <property type="match status" value="1"/>
</dbReference>
<dbReference type="Gene3D" id="2.30.29.30">
    <property type="entry name" value="Pleckstrin-homology domain (PH domain)/Phosphotyrosine-binding domain (PTB)"/>
    <property type="match status" value="5"/>
</dbReference>
<dbReference type="SUPFAM" id="SSF57863">
    <property type="entry name" value="ArfGap/RecO-like zinc finger"/>
    <property type="match status" value="1"/>
</dbReference>
<feature type="domain" description="PH" evidence="8">
    <location>
        <begin position="1473"/>
        <end position="1576"/>
    </location>
</feature>
<dbReference type="CDD" id="cd13253">
    <property type="entry name" value="PH1_ARAP"/>
    <property type="match status" value="1"/>
</dbReference>
<dbReference type="GO" id="GO:0005096">
    <property type="term" value="F:GTPase activator activity"/>
    <property type="evidence" value="ECO:0007669"/>
    <property type="project" value="UniProtKB-KW"/>
</dbReference>
<evidence type="ECO:0000313" key="14">
    <source>
        <dbReference type="RefSeq" id="XP_033803570.1"/>
    </source>
</evidence>
<dbReference type="Pfam" id="PF00788">
    <property type="entry name" value="RA"/>
    <property type="match status" value="1"/>
</dbReference>
<dbReference type="InterPro" id="IPR013761">
    <property type="entry name" value="SAM/pointed_sf"/>
</dbReference>
<feature type="domain" description="PH" evidence="8">
    <location>
        <begin position="526"/>
        <end position="619"/>
    </location>
</feature>
<evidence type="ECO:0000259" key="8">
    <source>
        <dbReference type="PROSITE" id="PS50003"/>
    </source>
</evidence>
<dbReference type="Proteomes" id="UP000515159">
    <property type="component" value="Chromosome 1"/>
</dbReference>
<name>A0A6P8R6D4_GEOSA</name>
<evidence type="ECO:0000256" key="1">
    <source>
        <dbReference type="ARBA" id="ARBA00004496"/>
    </source>
</evidence>
<dbReference type="OrthoDB" id="29546at2759"/>
<organism evidence="13 14">
    <name type="scientific">Geotrypetes seraphini</name>
    <name type="common">Gaboon caecilian</name>
    <name type="synonym">Caecilia seraphini</name>
    <dbReference type="NCBI Taxonomy" id="260995"/>
    <lineage>
        <taxon>Eukaryota</taxon>
        <taxon>Metazoa</taxon>
        <taxon>Chordata</taxon>
        <taxon>Craniata</taxon>
        <taxon>Vertebrata</taxon>
        <taxon>Euteleostomi</taxon>
        <taxon>Amphibia</taxon>
        <taxon>Gymnophiona</taxon>
        <taxon>Geotrypetes</taxon>
    </lineage>
</organism>
<dbReference type="SMART" id="SM00233">
    <property type="entry name" value="PH"/>
    <property type="match status" value="5"/>
</dbReference>
<dbReference type="GO" id="GO:0008270">
    <property type="term" value="F:zinc ion binding"/>
    <property type="evidence" value="ECO:0007669"/>
    <property type="project" value="UniProtKB-KW"/>
</dbReference>
<dbReference type="PROSITE" id="PS50238">
    <property type="entry name" value="RHOGAP"/>
    <property type="match status" value="1"/>
</dbReference>
<feature type="domain" description="PH" evidence="8">
    <location>
        <begin position="1055"/>
        <end position="1153"/>
    </location>
</feature>
<evidence type="ECO:0000256" key="3">
    <source>
        <dbReference type="ARBA" id="ARBA00022490"/>
    </source>
</evidence>
<dbReference type="Pfam" id="PF00169">
    <property type="entry name" value="PH"/>
    <property type="match status" value="4"/>
</dbReference>
<dbReference type="CDD" id="cd08856">
    <property type="entry name" value="ArfGap_ARAP2"/>
    <property type="match status" value="1"/>
</dbReference>
<evidence type="ECO:0000256" key="4">
    <source>
        <dbReference type="ARBA" id="ARBA00022553"/>
    </source>
</evidence>
<dbReference type="GO" id="GO:0005737">
    <property type="term" value="C:cytoplasm"/>
    <property type="evidence" value="ECO:0007669"/>
    <property type="project" value="UniProtKB-SubCell"/>
</dbReference>